<dbReference type="InterPro" id="IPR002915">
    <property type="entry name" value="DeoC/FbaB/LacD_aldolase"/>
</dbReference>
<keyword evidence="4 6" id="KW-0704">Schiff base</keyword>
<comment type="pathway">
    <text evidence="6">Carbohydrate degradation; 2-deoxy-D-ribose 1-phosphate degradation; D-glyceraldehyde 3-phosphate and acetaldehyde from 2-deoxy-alpha-D-ribose 1-phosphate: step 2/2.</text>
</comment>
<dbReference type="EMBL" id="BAAAXQ010000051">
    <property type="protein sequence ID" value="GAA3019798.1"/>
    <property type="molecule type" value="Genomic_DNA"/>
</dbReference>
<gene>
    <name evidence="7" type="primary">deoC_3</name>
    <name evidence="6" type="synonym">deoC</name>
    <name evidence="7" type="ORF">GCM10019998_15150</name>
</gene>
<evidence type="ECO:0000256" key="2">
    <source>
        <dbReference type="ARBA" id="ARBA00022490"/>
    </source>
</evidence>
<dbReference type="RefSeq" id="WP_068709851.1">
    <property type="nucleotide sequence ID" value="NZ_BAAAXQ010000051.1"/>
</dbReference>
<dbReference type="PANTHER" id="PTHR10889:SF1">
    <property type="entry name" value="DEOXYRIBOSE-PHOSPHATE ALDOLASE"/>
    <property type="match status" value="1"/>
</dbReference>
<comment type="caution">
    <text evidence="7">The sequence shown here is derived from an EMBL/GenBank/DDBJ whole genome shotgun (WGS) entry which is preliminary data.</text>
</comment>
<dbReference type="PIRSF" id="PIRSF001357">
    <property type="entry name" value="DeoC"/>
    <property type="match status" value="1"/>
</dbReference>
<dbReference type="Gene3D" id="3.20.20.70">
    <property type="entry name" value="Aldolase class I"/>
    <property type="match status" value="1"/>
</dbReference>
<dbReference type="InterPro" id="IPR011343">
    <property type="entry name" value="DeoC"/>
</dbReference>
<dbReference type="Pfam" id="PF01791">
    <property type="entry name" value="DeoC"/>
    <property type="match status" value="1"/>
</dbReference>
<accession>A0ABN3Y5L5</accession>
<dbReference type="SMART" id="SM01133">
    <property type="entry name" value="DeoC"/>
    <property type="match status" value="1"/>
</dbReference>
<dbReference type="InterPro" id="IPR013785">
    <property type="entry name" value="Aldolase_TIM"/>
</dbReference>
<keyword evidence="3 6" id="KW-0456">Lyase</keyword>
<name>A0ABN3Y5L5_9ENTE</name>
<protein>
    <recommendedName>
        <fullName evidence="6">Deoxyribose-phosphate aldolase</fullName>
        <shortName evidence="6">DERA</shortName>
        <ecNumber evidence="6">4.1.2.4</ecNumber>
    </recommendedName>
    <alternativeName>
        <fullName evidence="6">2-deoxy-D-ribose 5-phosphate aldolase</fullName>
    </alternativeName>
    <alternativeName>
        <fullName evidence="6">Phosphodeoxyriboaldolase</fullName>
        <shortName evidence="6">Deoxyriboaldolase</shortName>
    </alternativeName>
</protein>
<evidence type="ECO:0000256" key="6">
    <source>
        <dbReference type="HAMAP-Rule" id="MF_00114"/>
    </source>
</evidence>
<evidence type="ECO:0000313" key="7">
    <source>
        <dbReference type="EMBL" id="GAA3019798.1"/>
    </source>
</evidence>
<proteinExistence type="inferred from homology"/>
<keyword evidence="2 6" id="KW-0963">Cytoplasm</keyword>
<comment type="subcellular location">
    <subcellularLocation>
        <location evidence="6">Cytoplasm</location>
    </subcellularLocation>
</comment>
<evidence type="ECO:0000256" key="4">
    <source>
        <dbReference type="ARBA" id="ARBA00023270"/>
    </source>
</evidence>
<dbReference type="CDD" id="cd00959">
    <property type="entry name" value="DeoC"/>
    <property type="match status" value="1"/>
</dbReference>
<dbReference type="SUPFAM" id="SSF51569">
    <property type="entry name" value="Aldolase"/>
    <property type="match status" value="1"/>
</dbReference>
<dbReference type="EC" id="4.1.2.4" evidence="6"/>
<comment type="catalytic activity">
    <reaction evidence="5 6">
        <text>2-deoxy-D-ribose 5-phosphate = D-glyceraldehyde 3-phosphate + acetaldehyde</text>
        <dbReference type="Rhea" id="RHEA:12821"/>
        <dbReference type="ChEBI" id="CHEBI:15343"/>
        <dbReference type="ChEBI" id="CHEBI:59776"/>
        <dbReference type="ChEBI" id="CHEBI:62877"/>
        <dbReference type="EC" id="4.1.2.4"/>
    </reaction>
</comment>
<comment type="similarity">
    <text evidence="1 6">Belongs to the DeoC/FbaB aldolase family. DeoC type 1 subfamily.</text>
</comment>
<keyword evidence="8" id="KW-1185">Reference proteome</keyword>
<organism evidence="7 8">
    <name type="scientific">Tetragenococcus solitarius</name>
    <dbReference type="NCBI Taxonomy" id="71453"/>
    <lineage>
        <taxon>Bacteria</taxon>
        <taxon>Bacillati</taxon>
        <taxon>Bacillota</taxon>
        <taxon>Bacilli</taxon>
        <taxon>Lactobacillales</taxon>
        <taxon>Enterococcaceae</taxon>
        <taxon>Tetragenococcus</taxon>
    </lineage>
</organism>
<dbReference type="HAMAP" id="MF_00114">
    <property type="entry name" value="DeoC_type1"/>
    <property type="match status" value="1"/>
</dbReference>
<feature type="active site" description="Schiff-base intermediate with acetaldehyde" evidence="6">
    <location>
        <position position="160"/>
    </location>
</feature>
<reference evidence="8" key="1">
    <citation type="journal article" date="2019" name="Int. J. Syst. Evol. Microbiol.">
        <title>The Global Catalogue of Microorganisms (GCM) 10K type strain sequencing project: providing services to taxonomists for standard genome sequencing and annotation.</title>
        <authorList>
            <consortium name="The Broad Institute Genomics Platform"/>
            <consortium name="The Broad Institute Genome Sequencing Center for Infectious Disease"/>
            <person name="Wu L."/>
            <person name="Ma J."/>
        </authorList>
    </citation>
    <scope>NUCLEOTIDE SEQUENCE [LARGE SCALE GENOMIC DNA]</scope>
    <source>
        <strain evidence="8">JCM 8736</strain>
    </source>
</reference>
<evidence type="ECO:0000256" key="5">
    <source>
        <dbReference type="ARBA" id="ARBA00048791"/>
    </source>
</evidence>
<dbReference type="Proteomes" id="UP001501577">
    <property type="component" value="Unassembled WGS sequence"/>
</dbReference>
<dbReference type="PANTHER" id="PTHR10889">
    <property type="entry name" value="DEOXYRIBOSE-PHOSPHATE ALDOLASE"/>
    <property type="match status" value="1"/>
</dbReference>
<feature type="active site" description="Proton donor/acceptor" evidence="6">
    <location>
        <position position="96"/>
    </location>
</feature>
<dbReference type="InterPro" id="IPR028581">
    <property type="entry name" value="DeoC_typeI"/>
</dbReference>
<dbReference type="NCBIfam" id="TIGR00126">
    <property type="entry name" value="deoC"/>
    <property type="match status" value="1"/>
</dbReference>
<evidence type="ECO:0000256" key="3">
    <source>
        <dbReference type="ARBA" id="ARBA00023239"/>
    </source>
</evidence>
<evidence type="ECO:0000313" key="8">
    <source>
        <dbReference type="Proteomes" id="UP001501577"/>
    </source>
</evidence>
<sequence length="231" mass="25231">MTINLSVEQLAEKIDHTLLKADAQEAGFEKLCQEAREYGFKMVAINSAPVTLCKKLLKGSPVHVGAAIGFPLGQTTIKTKAFETKEAIENGADEIDYVINISKLKDGDTNYIEEEMQTIVDICKNNDVLSKVILETCYLEDEEKKQVCKIAKKVRPNFVKTSTGFGVAGATVADVQLMKQTVGDQVKVKAAGGIRDLEAVKAMIEAGADRLGMSASVKVIEEYRAERAETR</sequence>
<evidence type="ECO:0000256" key="1">
    <source>
        <dbReference type="ARBA" id="ARBA00010936"/>
    </source>
</evidence>
<feature type="active site" description="Proton donor/acceptor" evidence="6">
    <location>
        <position position="189"/>
    </location>
</feature>
<comment type="function">
    <text evidence="6">Catalyzes a reversible aldol reaction between acetaldehyde and D-glyceraldehyde 3-phosphate to generate 2-deoxy-D-ribose 5-phosphate.</text>
</comment>